<evidence type="ECO:0000313" key="1">
    <source>
        <dbReference type="EMBL" id="KAI6082704.1"/>
    </source>
</evidence>
<keyword evidence="2" id="KW-1185">Reference proteome</keyword>
<dbReference type="Proteomes" id="UP001497680">
    <property type="component" value="Unassembled WGS sequence"/>
</dbReference>
<organism evidence="1 2">
    <name type="scientific">Hypoxylon rubiginosum</name>
    <dbReference type="NCBI Taxonomy" id="110542"/>
    <lineage>
        <taxon>Eukaryota</taxon>
        <taxon>Fungi</taxon>
        <taxon>Dikarya</taxon>
        <taxon>Ascomycota</taxon>
        <taxon>Pezizomycotina</taxon>
        <taxon>Sordariomycetes</taxon>
        <taxon>Xylariomycetidae</taxon>
        <taxon>Xylariales</taxon>
        <taxon>Hypoxylaceae</taxon>
        <taxon>Hypoxylon</taxon>
    </lineage>
</organism>
<reference evidence="1 2" key="1">
    <citation type="journal article" date="2022" name="New Phytol.">
        <title>Ecological generalism drives hyperdiversity of secondary metabolite gene clusters in xylarialean endophytes.</title>
        <authorList>
            <person name="Franco M.E.E."/>
            <person name="Wisecaver J.H."/>
            <person name="Arnold A.E."/>
            <person name="Ju Y.M."/>
            <person name="Slot J.C."/>
            <person name="Ahrendt S."/>
            <person name="Moore L.P."/>
            <person name="Eastman K.E."/>
            <person name="Scott K."/>
            <person name="Konkel Z."/>
            <person name="Mondo S.J."/>
            <person name="Kuo A."/>
            <person name="Hayes R.D."/>
            <person name="Haridas S."/>
            <person name="Andreopoulos B."/>
            <person name="Riley R."/>
            <person name="LaButti K."/>
            <person name="Pangilinan J."/>
            <person name="Lipzen A."/>
            <person name="Amirebrahimi M."/>
            <person name="Yan J."/>
            <person name="Adam C."/>
            <person name="Keymanesh K."/>
            <person name="Ng V."/>
            <person name="Louie K."/>
            <person name="Northen T."/>
            <person name="Drula E."/>
            <person name="Henrissat B."/>
            <person name="Hsieh H.M."/>
            <person name="Youens-Clark K."/>
            <person name="Lutzoni F."/>
            <person name="Miadlikowska J."/>
            <person name="Eastwood D.C."/>
            <person name="Hamelin R.C."/>
            <person name="Grigoriev I.V."/>
            <person name="U'Ren J.M."/>
        </authorList>
    </citation>
    <scope>NUCLEOTIDE SEQUENCE [LARGE SCALE GENOMIC DNA]</scope>
    <source>
        <strain evidence="1 2">ER1909</strain>
    </source>
</reference>
<proteinExistence type="predicted"/>
<name>A0ACC0CQJ1_9PEZI</name>
<protein>
    <submittedName>
        <fullName evidence="1">Uncharacterized protein</fullName>
    </submittedName>
</protein>
<evidence type="ECO:0000313" key="2">
    <source>
        <dbReference type="Proteomes" id="UP001497680"/>
    </source>
</evidence>
<comment type="caution">
    <text evidence="1">The sequence shown here is derived from an EMBL/GenBank/DDBJ whole genome shotgun (WGS) entry which is preliminary data.</text>
</comment>
<dbReference type="EMBL" id="MU394365">
    <property type="protein sequence ID" value="KAI6082704.1"/>
    <property type="molecule type" value="Genomic_DNA"/>
</dbReference>
<gene>
    <name evidence="1" type="ORF">F4821DRAFT_263655</name>
</gene>
<accession>A0ACC0CQJ1</accession>
<sequence>MASSSFDVTAEEQASFPRFMYQQLTAKPKIVSDVDLRGKTALVTGSNCGVGLETSRQLLDLGVSKLILAVRNEEKGKAASADLLVGRKDIPPDTIEVWKLDLSVYDSVVSFAERVAKTLTRLDIAILNAGIGPAKRVVDASTGHDEIIQVDYLSTALLAILLLPVAKAVRENQPQSTRITLTLSEVAAWAKFPLHGHQVSILAAFDAPGKAADDVTDRMFVSKLLGQYFLSELATRVPASVAVINGTSPGSVYDTQFNRELNKTPVGPVLKMVLRCVGNNSVVGARMITDAAVHHGDETHGQFFLVPAIYTEEGKRISEQLWKETMDELSFAKAEDMVNEIKN</sequence>